<gene>
    <name evidence="2" type="ORF">E1A91_D09G055100v1</name>
</gene>
<accession>A0A5D2TF50</accession>
<feature type="region of interest" description="Disordered" evidence="1">
    <location>
        <begin position="18"/>
        <end position="44"/>
    </location>
</feature>
<reference evidence="2 3" key="1">
    <citation type="submission" date="2019-07" db="EMBL/GenBank/DDBJ databases">
        <title>WGS assembly of Gossypium mustelinum.</title>
        <authorList>
            <person name="Chen Z.J."/>
            <person name="Sreedasyam A."/>
            <person name="Ando A."/>
            <person name="Song Q."/>
            <person name="De L."/>
            <person name="Hulse-Kemp A."/>
            <person name="Ding M."/>
            <person name="Ye W."/>
            <person name="Kirkbride R."/>
            <person name="Jenkins J."/>
            <person name="Plott C."/>
            <person name="Lovell J."/>
            <person name="Lin Y.-M."/>
            <person name="Vaughn R."/>
            <person name="Liu B."/>
            <person name="Li W."/>
            <person name="Simpson S."/>
            <person name="Scheffler B."/>
            <person name="Saski C."/>
            <person name="Grover C."/>
            <person name="Hu G."/>
            <person name="Conover J."/>
            <person name="Carlson J."/>
            <person name="Shu S."/>
            <person name="Boston L."/>
            <person name="Williams M."/>
            <person name="Peterson D."/>
            <person name="Mcgee K."/>
            <person name="Jones D."/>
            <person name="Wendel J."/>
            <person name="Stelly D."/>
            <person name="Grimwood J."/>
            <person name="Schmutz J."/>
        </authorList>
    </citation>
    <scope>NUCLEOTIDE SEQUENCE [LARGE SCALE GENOMIC DNA]</scope>
    <source>
        <strain evidence="2">1408120.09</strain>
    </source>
</reference>
<dbReference type="EMBL" id="CM017657">
    <property type="protein sequence ID" value="TYI63991.1"/>
    <property type="molecule type" value="Genomic_DNA"/>
</dbReference>
<proteinExistence type="predicted"/>
<sequence>MKTHQKIQISWQTHCSRPCISAGRSHSGDKEENKRSKVRRSSSW</sequence>
<dbReference type="AlphaFoldDB" id="A0A5D2TF50"/>
<evidence type="ECO:0000313" key="3">
    <source>
        <dbReference type="Proteomes" id="UP000323597"/>
    </source>
</evidence>
<name>A0A5D2TF50_GOSMU</name>
<evidence type="ECO:0000256" key="1">
    <source>
        <dbReference type="SAM" id="MobiDB-lite"/>
    </source>
</evidence>
<evidence type="ECO:0000313" key="2">
    <source>
        <dbReference type="EMBL" id="TYI63991.1"/>
    </source>
</evidence>
<dbReference type="Proteomes" id="UP000323597">
    <property type="component" value="Chromosome D09"/>
</dbReference>
<protein>
    <submittedName>
        <fullName evidence="2">Uncharacterized protein</fullName>
    </submittedName>
</protein>
<feature type="compositionally biased region" description="Basic and acidic residues" evidence="1">
    <location>
        <begin position="26"/>
        <end position="35"/>
    </location>
</feature>
<keyword evidence="3" id="KW-1185">Reference proteome</keyword>
<organism evidence="2 3">
    <name type="scientific">Gossypium mustelinum</name>
    <name type="common">Cotton</name>
    <name type="synonym">Gossypium caicoense</name>
    <dbReference type="NCBI Taxonomy" id="34275"/>
    <lineage>
        <taxon>Eukaryota</taxon>
        <taxon>Viridiplantae</taxon>
        <taxon>Streptophyta</taxon>
        <taxon>Embryophyta</taxon>
        <taxon>Tracheophyta</taxon>
        <taxon>Spermatophyta</taxon>
        <taxon>Magnoliopsida</taxon>
        <taxon>eudicotyledons</taxon>
        <taxon>Gunneridae</taxon>
        <taxon>Pentapetalae</taxon>
        <taxon>rosids</taxon>
        <taxon>malvids</taxon>
        <taxon>Malvales</taxon>
        <taxon>Malvaceae</taxon>
        <taxon>Malvoideae</taxon>
        <taxon>Gossypium</taxon>
    </lineage>
</organism>